<dbReference type="CDD" id="cd00796">
    <property type="entry name" value="INT_Rci_Hp1_C"/>
    <property type="match status" value="1"/>
</dbReference>
<evidence type="ECO:0000313" key="9">
    <source>
        <dbReference type="Proteomes" id="UP000218542"/>
    </source>
</evidence>
<dbReference type="InterPro" id="IPR013762">
    <property type="entry name" value="Integrase-like_cat_sf"/>
</dbReference>
<dbReference type="EMBL" id="BAOS01000031">
    <property type="protein sequence ID" value="GAX62368.1"/>
    <property type="molecule type" value="Genomic_DNA"/>
</dbReference>
<evidence type="ECO:0000256" key="1">
    <source>
        <dbReference type="ARBA" id="ARBA00008857"/>
    </source>
</evidence>
<dbReference type="GO" id="GO:0006310">
    <property type="term" value="P:DNA recombination"/>
    <property type="evidence" value="ECO:0007669"/>
    <property type="project" value="UniProtKB-KW"/>
</dbReference>
<dbReference type="InterPro" id="IPR044068">
    <property type="entry name" value="CB"/>
</dbReference>
<dbReference type="RefSeq" id="WP_162532389.1">
    <property type="nucleotide sequence ID" value="NZ_BAOS01000031.1"/>
</dbReference>
<dbReference type="AlphaFoldDB" id="A0A286U2K4"/>
<dbReference type="InterPro" id="IPR010998">
    <property type="entry name" value="Integrase_recombinase_N"/>
</dbReference>
<gene>
    <name evidence="8" type="ORF">SCALIN_C31_0002</name>
</gene>
<dbReference type="GO" id="GO:0003677">
    <property type="term" value="F:DNA binding"/>
    <property type="evidence" value="ECO:0007669"/>
    <property type="project" value="UniProtKB-UniRule"/>
</dbReference>
<dbReference type="PROSITE" id="PS51898">
    <property type="entry name" value="TYR_RECOMBINASE"/>
    <property type="match status" value="1"/>
</dbReference>
<comment type="caution">
    <text evidence="8">The sequence shown here is derived from an EMBL/GenBank/DDBJ whole genome shotgun (WGS) entry which is preliminary data.</text>
</comment>
<keyword evidence="9" id="KW-1185">Reference proteome</keyword>
<dbReference type="Gene3D" id="1.10.150.130">
    <property type="match status" value="1"/>
</dbReference>
<reference evidence="8 9" key="1">
    <citation type="journal article" date="2017" name="Environ. Microbiol. Rep.">
        <title>Genetic diversity of marine anaerobic ammonium-oxidizing bacteria as revealed by genomic and proteomic analyses of 'Candidatus Scalindua japonica'.</title>
        <authorList>
            <person name="Oshiki M."/>
            <person name="Mizuto K."/>
            <person name="Kimura Z."/>
            <person name="Kindaichi T."/>
            <person name="Satoh H."/>
            <person name="Okabe S."/>
        </authorList>
    </citation>
    <scope>NUCLEOTIDE SEQUENCE [LARGE SCALE GENOMIC DNA]</scope>
    <source>
        <strain evidence="9">husup-a2</strain>
    </source>
</reference>
<keyword evidence="2" id="KW-0229">DNA integration</keyword>
<keyword evidence="4" id="KW-0233">DNA recombination</keyword>
<evidence type="ECO:0000259" key="6">
    <source>
        <dbReference type="PROSITE" id="PS51898"/>
    </source>
</evidence>
<name>A0A286U2K4_9BACT</name>
<dbReference type="PANTHER" id="PTHR30349:SF64">
    <property type="entry name" value="PROPHAGE INTEGRASE INTD-RELATED"/>
    <property type="match status" value="1"/>
</dbReference>
<accession>A0A286U2K4</accession>
<dbReference type="GO" id="GO:0015074">
    <property type="term" value="P:DNA integration"/>
    <property type="evidence" value="ECO:0007669"/>
    <property type="project" value="UniProtKB-KW"/>
</dbReference>
<evidence type="ECO:0000256" key="4">
    <source>
        <dbReference type="ARBA" id="ARBA00023172"/>
    </source>
</evidence>
<dbReference type="InterPro" id="IPR002104">
    <property type="entry name" value="Integrase_catalytic"/>
</dbReference>
<sequence length="351" mass="41318">MFKRSGVWWACIRHNGRKIQKSLETSDKKLAKAIEAKIRTAIVEGKYYEKPIERDKTFAQLMDKFMKEHAPKVSDSMQRSYASYLKHLIPYFGDSTLLLVSRKKISGYKVLRKDEGARPATINRELAMVSKAFTLALEDWEWIDGNDKPFSKMSYEKENNVRDRWLTEEEEKRLLESSPGWLREIINFALNTGLRQDELLSLEWNRTNLFRKTILIKKTKNGKPKTVPLNRNAMEVIERKSEEKVRILKNDFVFVSSHGTKIDRHNLRRAFNNAVRRAEIEDFRFHDLRHCFCTKLAQRGVDIYKIAKLAGHEDIRMTQRYSHHCPESLRDGVEALEVDYNLTTMEEKRGF</sequence>
<comment type="similarity">
    <text evidence="1">Belongs to the 'phage' integrase family.</text>
</comment>
<dbReference type="Proteomes" id="UP000218542">
    <property type="component" value="Unassembled WGS sequence"/>
</dbReference>
<evidence type="ECO:0000256" key="3">
    <source>
        <dbReference type="ARBA" id="ARBA00023125"/>
    </source>
</evidence>
<dbReference type="InterPro" id="IPR050090">
    <property type="entry name" value="Tyrosine_recombinase_XerCD"/>
</dbReference>
<dbReference type="InterPro" id="IPR011010">
    <property type="entry name" value="DNA_brk_join_enz"/>
</dbReference>
<protein>
    <submittedName>
        <fullName evidence="8">Site-specific tyrosine recombinase</fullName>
    </submittedName>
</protein>
<feature type="domain" description="Tyr recombinase" evidence="6">
    <location>
        <begin position="161"/>
        <end position="334"/>
    </location>
</feature>
<organism evidence="8 9">
    <name type="scientific">Candidatus Scalindua japonica</name>
    <dbReference type="NCBI Taxonomy" id="1284222"/>
    <lineage>
        <taxon>Bacteria</taxon>
        <taxon>Pseudomonadati</taxon>
        <taxon>Planctomycetota</taxon>
        <taxon>Candidatus Brocadiia</taxon>
        <taxon>Candidatus Brocadiales</taxon>
        <taxon>Candidatus Scalinduaceae</taxon>
        <taxon>Candidatus Scalindua</taxon>
    </lineage>
</organism>
<evidence type="ECO:0000256" key="2">
    <source>
        <dbReference type="ARBA" id="ARBA00022908"/>
    </source>
</evidence>
<evidence type="ECO:0000313" key="8">
    <source>
        <dbReference type="EMBL" id="GAX62368.1"/>
    </source>
</evidence>
<evidence type="ECO:0000256" key="5">
    <source>
        <dbReference type="PROSITE-ProRule" id="PRU01248"/>
    </source>
</evidence>
<dbReference type="Gene3D" id="1.10.443.10">
    <property type="entry name" value="Intergrase catalytic core"/>
    <property type="match status" value="1"/>
</dbReference>
<dbReference type="PANTHER" id="PTHR30349">
    <property type="entry name" value="PHAGE INTEGRASE-RELATED"/>
    <property type="match status" value="1"/>
</dbReference>
<dbReference type="PROSITE" id="PS51900">
    <property type="entry name" value="CB"/>
    <property type="match status" value="1"/>
</dbReference>
<keyword evidence="3 5" id="KW-0238">DNA-binding</keyword>
<dbReference type="Pfam" id="PF00589">
    <property type="entry name" value="Phage_integrase"/>
    <property type="match status" value="1"/>
</dbReference>
<dbReference type="SUPFAM" id="SSF56349">
    <property type="entry name" value="DNA breaking-rejoining enzymes"/>
    <property type="match status" value="1"/>
</dbReference>
<evidence type="ECO:0000259" key="7">
    <source>
        <dbReference type="PROSITE" id="PS51900"/>
    </source>
</evidence>
<proteinExistence type="inferred from homology"/>
<feature type="domain" description="Core-binding (CB)" evidence="7">
    <location>
        <begin position="56"/>
        <end position="137"/>
    </location>
</feature>